<dbReference type="Pfam" id="PF05485">
    <property type="entry name" value="THAP"/>
    <property type="match status" value="1"/>
</dbReference>
<sequence>MPQACAAFRCRNRRSLENRHQLILTCFCQRFPKDPGLRKAWAIAVRRKDFKPNDTTVLCSCHFKADDFDRTGQIVRLRESVIPSVFASFPDHLNKVSV</sequence>
<accession>A0A3B3RD22</accession>
<dbReference type="SMART" id="SM00692">
    <property type="entry name" value="DM3"/>
    <property type="match status" value="1"/>
</dbReference>
<name>A0A3B3RD22_9TELE</name>
<feature type="domain" description="THAP-type" evidence="6">
    <location>
        <begin position="1"/>
        <end position="86"/>
    </location>
</feature>
<dbReference type="GO" id="GO:0003677">
    <property type="term" value="F:DNA binding"/>
    <property type="evidence" value="ECO:0007669"/>
    <property type="project" value="UniProtKB-UniRule"/>
</dbReference>
<evidence type="ECO:0000313" key="7">
    <source>
        <dbReference type="Ensembl" id="ENSPKIP00000015825.1"/>
    </source>
</evidence>
<dbReference type="InterPro" id="IPR006612">
    <property type="entry name" value="THAP_Znf"/>
</dbReference>
<evidence type="ECO:0000256" key="1">
    <source>
        <dbReference type="ARBA" id="ARBA00022723"/>
    </source>
</evidence>
<proteinExistence type="predicted"/>
<dbReference type="PROSITE" id="PS50950">
    <property type="entry name" value="ZF_THAP"/>
    <property type="match status" value="1"/>
</dbReference>
<evidence type="ECO:0000256" key="3">
    <source>
        <dbReference type="ARBA" id="ARBA00022833"/>
    </source>
</evidence>
<keyword evidence="3" id="KW-0862">Zinc</keyword>
<keyword evidence="8" id="KW-1185">Reference proteome</keyword>
<reference evidence="7" key="2">
    <citation type="submission" date="2025-09" db="UniProtKB">
        <authorList>
            <consortium name="Ensembl"/>
        </authorList>
    </citation>
    <scope>IDENTIFICATION</scope>
</reference>
<dbReference type="AlphaFoldDB" id="A0A3B3RD22"/>
<dbReference type="Ensembl" id="ENSPKIT00000040300.1">
    <property type="protein sequence ID" value="ENSPKIP00000015825.1"/>
    <property type="gene ID" value="ENSPKIG00000002405.1"/>
</dbReference>
<dbReference type="PANTHER" id="PTHR47696">
    <property type="entry name" value="THAP DOMAIN-CONTAINING PROTEIN 2"/>
    <property type="match status" value="1"/>
</dbReference>
<organism evidence="7 8">
    <name type="scientific">Paramormyrops kingsleyae</name>
    <dbReference type="NCBI Taxonomy" id="1676925"/>
    <lineage>
        <taxon>Eukaryota</taxon>
        <taxon>Metazoa</taxon>
        <taxon>Chordata</taxon>
        <taxon>Craniata</taxon>
        <taxon>Vertebrata</taxon>
        <taxon>Euteleostomi</taxon>
        <taxon>Actinopterygii</taxon>
        <taxon>Neopterygii</taxon>
        <taxon>Teleostei</taxon>
        <taxon>Osteoglossocephala</taxon>
        <taxon>Osteoglossomorpha</taxon>
        <taxon>Osteoglossiformes</taxon>
        <taxon>Mormyridae</taxon>
        <taxon>Paramormyrops</taxon>
    </lineage>
</organism>
<evidence type="ECO:0000256" key="4">
    <source>
        <dbReference type="ARBA" id="ARBA00023125"/>
    </source>
</evidence>
<evidence type="ECO:0000256" key="2">
    <source>
        <dbReference type="ARBA" id="ARBA00022771"/>
    </source>
</evidence>
<protein>
    <recommendedName>
        <fullName evidence="6">THAP-type domain-containing protein</fullName>
    </recommendedName>
</protein>
<evidence type="ECO:0000313" key="8">
    <source>
        <dbReference type="Proteomes" id="UP000261540"/>
    </source>
</evidence>
<dbReference type="STRING" id="1676925.ENSPKIP00000015825"/>
<dbReference type="Proteomes" id="UP000261540">
    <property type="component" value="Unplaced"/>
</dbReference>
<dbReference type="SUPFAM" id="SSF57716">
    <property type="entry name" value="Glucocorticoid receptor-like (DNA-binding domain)"/>
    <property type="match status" value="1"/>
</dbReference>
<reference evidence="7" key="1">
    <citation type="submission" date="2025-08" db="UniProtKB">
        <authorList>
            <consortium name="Ensembl"/>
        </authorList>
    </citation>
    <scope>IDENTIFICATION</scope>
</reference>
<dbReference type="GO" id="GO:0008270">
    <property type="term" value="F:zinc ion binding"/>
    <property type="evidence" value="ECO:0007669"/>
    <property type="project" value="UniProtKB-KW"/>
</dbReference>
<keyword evidence="1" id="KW-0479">Metal-binding</keyword>
<keyword evidence="4 5" id="KW-0238">DNA-binding</keyword>
<dbReference type="PANTHER" id="PTHR47696:SF2">
    <property type="entry name" value="PROVISIONAL ORTHOLOG OF THAP DOMAIN CONTAINING 1"/>
    <property type="match status" value="1"/>
</dbReference>
<keyword evidence="2 5" id="KW-0863">Zinc-finger</keyword>
<evidence type="ECO:0000256" key="5">
    <source>
        <dbReference type="PROSITE-ProRule" id="PRU00309"/>
    </source>
</evidence>
<dbReference type="InterPro" id="IPR026521">
    <property type="entry name" value="THAP2"/>
</dbReference>
<dbReference type="GeneTree" id="ENSGT00940000165627"/>
<evidence type="ECO:0000259" key="6">
    <source>
        <dbReference type="PROSITE" id="PS50950"/>
    </source>
</evidence>
<dbReference type="SMART" id="SM00980">
    <property type="entry name" value="THAP"/>
    <property type="match status" value="1"/>
</dbReference>